<accession>A0A3S5C5D3</accession>
<organism evidence="1 2">
    <name type="scientific">Protopolystoma xenopodis</name>
    <dbReference type="NCBI Taxonomy" id="117903"/>
    <lineage>
        <taxon>Eukaryota</taxon>
        <taxon>Metazoa</taxon>
        <taxon>Spiralia</taxon>
        <taxon>Lophotrochozoa</taxon>
        <taxon>Platyhelminthes</taxon>
        <taxon>Monogenea</taxon>
        <taxon>Polyopisthocotylea</taxon>
        <taxon>Polystomatidea</taxon>
        <taxon>Polystomatidae</taxon>
        <taxon>Protopolystoma</taxon>
    </lineage>
</organism>
<dbReference type="EMBL" id="CAAALY010252336">
    <property type="protein sequence ID" value="VEL36483.1"/>
    <property type="molecule type" value="Genomic_DNA"/>
</dbReference>
<reference evidence="1" key="1">
    <citation type="submission" date="2018-11" db="EMBL/GenBank/DDBJ databases">
        <authorList>
            <consortium name="Pathogen Informatics"/>
        </authorList>
    </citation>
    <scope>NUCLEOTIDE SEQUENCE</scope>
</reference>
<protein>
    <submittedName>
        <fullName evidence="1">Uncharacterized protein</fullName>
    </submittedName>
</protein>
<comment type="caution">
    <text evidence="1">The sequence shown here is derived from an EMBL/GenBank/DDBJ whole genome shotgun (WGS) entry which is preliminary data.</text>
</comment>
<evidence type="ECO:0000313" key="2">
    <source>
        <dbReference type="Proteomes" id="UP000784294"/>
    </source>
</evidence>
<proteinExistence type="predicted"/>
<keyword evidence="2" id="KW-1185">Reference proteome</keyword>
<dbReference type="AlphaFoldDB" id="A0A3S5C5D3"/>
<gene>
    <name evidence="1" type="ORF">PXEA_LOCUS29923</name>
</gene>
<sequence>MVGIRECLWVLKSQGIFMGTSKFDEPLLEWRKTFTKTLYFQMLPSETTWLVTCSF</sequence>
<evidence type="ECO:0000313" key="1">
    <source>
        <dbReference type="EMBL" id="VEL36483.1"/>
    </source>
</evidence>
<dbReference type="Proteomes" id="UP000784294">
    <property type="component" value="Unassembled WGS sequence"/>
</dbReference>
<name>A0A3S5C5D3_9PLAT</name>